<accession>A0A6G1PSW9</accession>
<dbReference type="EMBL" id="CM015719">
    <property type="protein sequence ID" value="KAF3693234.1"/>
    <property type="molecule type" value="Genomic_DNA"/>
</dbReference>
<dbReference type="Proteomes" id="UP000503349">
    <property type="component" value="Chromosome 8"/>
</dbReference>
<keyword evidence="2" id="KW-1185">Reference proteome</keyword>
<organism evidence="1 2">
    <name type="scientific">Channa argus</name>
    <name type="common">Northern snakehead</name>
    <name type="synonym">Ophicephalus argus</name>
    <dbReference type="NCBI Taxonomy" id="215402"/>
    <lineage>
        <taxon>Eukaryota</taxon>
        <taxon>Metazoa</taxon>
        <taxon>Chordata</taxon>
        <taxon>Craniata</taxon>
        <taxon>Vertebrata</taxon>
        <taxon>Euteleostomi</taxon>
        <taxon>Actinopterygii</taxon>
        <taxon>Neopterygii</taxon>
        <taxon>Teleostei</taxon>
        <taxon>Neoteleostei</taxon>
        <taxon>Acanthomorphata</taxon>
        <taxon>Anabantaria</taxon>
        <taxon>Anabantiformes</taxon>
        <taxon>Channoidei</taxon>
        <taxon>Channidae</taxon>
        <taxon>Channa</taxon>
    </lineage>
</organism>
<dbReference type="AlphaFoldDB" id="A0A6G1PSW9"/>
<proteinExistence type="predicted"/>
<sequence>MTSVTGSTVLYLLGFSTSRHMLIFQLKPLFFKSTPCSLHFNESHTPSPTIAEQMKENLAMKGRALHFMASLCLENKHNQGLPEMSKKTEKMLTIVFYLQNNSIQHVKTSSSHASMRSINNSMCLKSLDC</sequence>
<protein>
    <submittedName>
        <fullName evidence="1">Uncharacterized protein</fullName>
    </submittedName>
</protein>
<reference evidence="2" key="2">
    <citation type="submission" date="2019-02" db="EMBL/GenBank/DDBJ databases">
        <title>Opniocepnalus argus Var Kimnra genome.</title>
        <authorList>
            <person name="Zhou C."/>
            <person name="Xiao S."/>
        </authorList>
    </citation>
    <scope>NUCLEOTIDE SEQUENCE [LARGE SCALE GENOMIC DNA]</scope>
</reference>
<name>A0A6G1PSW9_CHAAH</name>
<gene>
    <name evidence="1" type="ORF">EXN66_Car008910</name>
</gene>
<evidence type="ECO:0000313" key="2">
    <source>
        <dbReference type="Proteomes" id="UP000503349"/>
    </source>
</evidence>
<reference evidence="1 2" key="1">
    <citation type="submission" date="2019-02" db="EMBL/GenBank/DDBJ databases">
        <title>Opniocepnalus argus genome.</title>
        <authorList>
            <person name="Zhou C."/>
            <person name="Xiao S."/>
        </authorList>
    </citation>
    <scope>NUCLEOTIDE SEQUENCE [LARGE SCALE GENOMIC DNA]</scope>
    <source>
        <strain evidence="1">OARG1902GOOAL</strain>
        <tissue evidence="1">Muscle</tissue>
    </source>
</reference>
<evidence type="ECO:0000313" key="1">
    <source>
        <dbReference type="EMBL" id="KAF3693234.1"/>
    </source>
</evidence>